<feature type="transmembrane region" description="Helical" evidence="1">
    <location>
        <begin position="32"/>
        <end position="53"/>
    </location>
</feature>
<sequence>MSREGWDGKARGRQNDREPFWVWPDARQRRRLGLALLGLSLLFAIVYGGAEFITSLRTTRYPVHFSFELSLPFVPELSLVYSSVYFMFGFIALTLPTKDRLNQFVAQMVLMTLIAGVCFLIYPAELAFETPEVVGWAALPFRWADRINLTYNCAPSLHVAYASLCAATMWHRRRVWGIAFCIWAVAIAVSAWLTYQHHLVDLITGGLLGVWTARQTSLHRILARR</sequence>
<organism evidence="3 4">
    <name type="scientific">Stieleria magnilauensis</name>
    <dbReference type="NCBI Taxonomy" id="2527963"/>
    <lineage>
        <taxon>Bacteria</taxon>
        <taxon>Pseudomonadati</taxon>
        <taxon>Planctomycetota</taxon>
        <taxon>Planctomycetia</taxon>
        <taxon>Pirellulales</taxon>
        <taxon>Pirellulaceae</taxon>
        <taxon>Stieleria</taxon>
    </lineage>
</organism>
<dbReference type="InterPro" id="IPR036938">
    <property type="entry name" value="PAP2/HPO_sf"/>
</dbReference>
<dbReference type="EMBL" id="CP036432">
    <property type="protein sequence ID" value="QDV84861.1"/>
    <property type="molecule type" value="Genomic_DNA"/>
</dbReference>
<feature type="transmembrane region" description="Helical" evidence="1">
    <location>
        <begin position="73"/>
        <end position="93"/>
    </location>
</feature>
<keyword evidence="1" id="KW-0472">Membrane</keyword>
<dbReference type="RefSeq" id="WP_145213695.1">
    <property type="nucleotide sequence ID" value="NZ_CP036432.1"/>
</dbReference>
<dbReference type="Proteomes" id="UP000318081">
    <property type="component" value="Chromosome"/>
</dbReference>
<keyword evidence="4" id="KW-1185">Reference proteome</keyword>
<feature type="transmembrane region" description="Helical" evidence="1">
    <location>
        <begin position="105"/>
        <end position="124"/>
    </location>
</feature>
<dbReference type="Gene3D" id="1.20.144.10">
    <property type="entry name" value="Phosphatidic acid phosphatase type 2/haloperoxidase"/>
    <property type="match status" value="1"/>
</dbReference>
<feature type="domain" description="Inositolphosphotransferase Aur1/Ipt1" evidence="2">
    <location>
        <begin position="77"/>
        <end position="208"/>
    </location>
</feature>
<dbReference type="InterPro" id="IPR026841">
    <property type="entry name" value="Aur1/Ipt1"/>
</dbReference>
<gene>
    <name evidence="3" type="ORF">TBK1r_38130</name>
</gene>
<protein>
    <recommendedName>
        <fullName evidence="2">Inositolphosphotransferase Aur1/Ipt1 domain-containing protein</fullName>
    </recommendedName>
</protein>
<dbReference type="Pfam" id="PF14378">
    <property type="entry name" value="PAP2_3"/>
    <property type="match status" value="1"/>
</dbReference>
<evidence type="ECO:0000259" key="2">
    <source>
        <dbReference type="Pfam" id="PF14378"/>
    </source>
</evidence>
<reference evidence="3 4" key="1">
    <citation type="submission" date="2019-02" db="EMBL/GenBank/DDBJ databases">
        <title>Deep-cultivation of Planctomycetes and their phenomic and genomic characterization uncovers novel biology.</title>
        <authorList>
            <person name="Wiegand S."/>
            <person name="Jogler M."/>
            <person name="Boedeker C."/>
            <person name="Pinto D."/>
            <person name="Vollmers J."/>
            <person name="Rivas-Marin E."/>
            <person name="Kohn T."/>
            <person name="Peeters S.H."/>
            <person name="Heuer A."/>
            <person name="Rast P."/>
            <person name="Oberbeckmann S."/>
            <person name="Bunk B."/>
            <person name="Jeske O."/>
            <person name="Meyerdierks A."/>
            <person name="Storesund J.E."/>
            <person name="Kallscheuer N."/>
            <person name="Luecker S."/>
            <person name="Lage O.M."/>
            <person name="Pohl T."/>
            <person name="Merkel B.J."/>
            <person name="Hornburger P."/>
            <person name="Mueller R.-W."/>
            <person name="Bruemmer F."/>
            <person name="Labrenz M."/>
            <person name="Spormann A.M."/>
            <person name="Op den Camp H."/>
            <person name="Overmann J."/>
            <person name="Amann R."/>
            <person name="Jetten M.S.M."/>
            <person name="Mascher T."/>
            <person name="Medema M.H."/>
            <person name="Devos D.P."/>
            <person name="Kaster A.-K."/>
            <person name="Ovreas L."/>
            <person name="Rohde M."/>
            <person name="Galperin M.Y."/>
            <person name="Jogler C."/>
        </authorList>
    </citation>
    <scope>NUCLEOTIDE SEQUENCE [LARGE SCALE GENOMIC DNA]</scope>
    <source>
        <strain evidence="3 4">TBK1r</strain>
    </source>
</reference>
<evidence type="ECO:0000256" key="1">
    <source>
        <dbReference type="SAM" id="Phobius"/>
    </source>
</evidence>
<feature type="transmembrane region" description="Helical" evidence="1">
    <location>
        <begin position="175"/>
        <end position="195"/>
    </location>
</feature>
<dbReference type="SUPFAM" id="SSF48317">
    <property type="entry name" value="Acid phosphatase/Vanadium-dependent haloperoxidase"/>
    <property type="match status" value="1"/>
</dbReference>
<proteinExistence type="predicted"/>
<feature type="transmembrane region" description="Helical" evidence="1">
    <location>
        <begin position="149"/>
        <end position="168"/>
    </location>
</feature>
<evidence type="ECO:0000313" key="4">
    <source>
        <dbReference type="Proteomes" id="UP000318081"/>
    </source>
</evidence>
<evidence type="ECO:0000313" key="3">
    <source>
        <dbReference type="EMBL" id="QDV84861.1"/>
    </source>
</evidence>
<keyword evidence="1" id="KW-0812">Transmembrane</keyword>
<name>A0ABX5XUB0_9BACT</name>
<keyword evidence="1" id="KW-1133">Transmembrane helix</keyword>
<accession>A0ABX5XUB0</accession>